<protein>
    <submittedName>
        <fullName evidence="5">Uncharacterized protein</fullName>
    </submittedName>
</protein>
<dbReference type="eggNOG" id="COG3103">
    <property type="taxonomic scope" value="Bacteria"/>
</dbReference>
<evidence type="ECO:0000313" key="6">
    <source>
        <dbReference type="Proteomes" id="UP000007587"/>
    </source>
</evidence>
<evidence type="ECO:0000259" key="3">
    <source>
        <dbReference type="Pfam" id="PF08239"/>
    </source>
</evidence>
<evidence type="ECO:0000256" key="1">
    <source>
        <dbReference type="SAM" id="MobiDB-lite"/>
    </source>
</evidence>
<dbReference type="Pfam" id="PF08239">
    <property type="entry name" value="SH3_3"/>
    <property type="match status" value="1"/>
</dbReference>
<dbReference type="EMBL" id="CP003389">
    <property type="protein sequence ID" value="AFE05215.1"/>
    <property type="molecule type" value="Genomic_DNA"/>
</dbReference>
<dbReference type="Gene3D" id="2.30.30.40">
    <property type="entry name" value="SH3 Domains"/>
    <property type="match status" value="1"/>
</dbReference>
<feature type="transmembrane region" description="Helical" evidence="2">
    <location>
        <begin position="366"/>
        <end position="388"/>
    </location>
</feature>
<organism evidence="5 6">
    <name type="scientific">Corallococcus coralloides (strain ATCC 25202 / DSM 2259 / NBRC 100086 / M2)</name>
    <name type="common">Myxococcus coralloides</name>
    <dbReference type="NCBI Taxonomy" id="1144275"/>
    <lineage>
        <taxon>Bacteria</taxon>
        <taxon>Pseudomonadati</taxon>
        <taxon>Myxococcota</taxon>
        <taxon>Myxococcia</taxon>
        <taxon>Myxococcales</taxon>
        <taxon>Cystobacterineae</taxon>
        <taxon>Myxococcaceae</taxon>
        <taxon>Corallococcus</taxon>
    </lineage>
</organism>
<feature type="domain" description="NAD(+)--protein-arginine ADP-ribosyltransferase Tre1-like N-terminal" evidence="4">
    <location>
        <begin position="297"/>
        <end position="474"/>
    </location>
</feature>
<dbReference type="OrthoDB" id="5478348at2"/>
<evidence type="ECO:0000259" key="4">
    <source>
        <dbReference type="Pfam" id="PF21724"/>
    </source>
</evidence>
<keyword evidence="2" id="KW-0472">Membrane</keyword>
<keyword evidence="2" id="KW-1133">Transmembrane helix</keyword>
<keyword evidence="6" id="KW-1185">Reference proteome</keyword>
<name>H8MJ99_CORCM</name>
<dbReference type="Proteomes" id="UP000007587">
    <property type="component" value="Chromosome"/>
</dbReference>
<dbReference type="HOGENOM" id="CLU_355913_0_0_7"/>
<dbReference type="RefSeq" id="WP_014396229.1">
    <property type="nucleotide sequence ID" value="NC_017030.1"/>
</dbReference>
<dbReference type="STRING" id="1144275.COCOR_03414"/>
<evidence type="ECO:0000256" key="2">
    <source>
        <dbReference type="SAM" id="Phobius"/>
    </source>
</evidence>
<accession>H8MJ99</accession>
<dbReference type="AlphaFoldDB" id="H8MJ99"/>
<dbReference type="KEGG" id="ccx:COCOR_03414"/>
<proteinExistence type="predicted"/>
<keyword evidence="2" id="KW-0812">Transmembrane</keyword>
<sequence>MSKQWVLSGGGATYVVVLWSDAEAKNASRRVAPAVMQMCLDGWMRTHRQAVREMYTACAATPGSATWPADPVMKQRLSDAFKTGKLVGLTRANTPAVIKPASPLPVRPPDADAPPAHGVGIVMWNKSPPLQLRSSPEQGNNVLGSLAFNTPVQVIAQMPGGWLSVSTRDGRVGFVSADYVWSAPRHPMPEPNARLHRVVSGVSGTAIAIAEAYYGDVAHAWGADLRFFVAVLAQVNRRAIPNTTAGWKSLEFKADTYIWIPSKEFAKGLRGSVNSGSYSANVVDAFTSGFQRVSELLSDIWEAIKLSLKYIPEAVTRHVEQALRTVLIALLEMAVGAILFLAICTAVGAALGALAGGAGAAPGAAAGFEVGLALLEWMGLAFLAKWIFDSLKKIGSAFGKFFSKVWDARGNAQRLDEAAQELAETIGVLAGVLVEVLAMWAAAKGVGAALKALKGTAVEKAFGSTRLSSWLKERAANHAAGKSKVPGPRQVAKRLREREKPPSPTIAELAEQAAPLYEKELTPARNLIARVFKEMGSVQARAKDPVSAANRLQRAVDRFGAKVSTVQEAITNLWDAIGTRLVLSDTSPAAMTRVVNRLAEAIRLGEMEVIEINNLHGPGGKPYFTAEHLEALQIAAFEGGKPPLRITESKLMDSGYTVVCAYLKHGNGVRGELQIIGKDVLAIANAEHIPYDVMLGKPLVRNVPKAAEVELQNLVKPVETAMSALTEAQQAQYLQYLNQAYIHARMMELGQASNAPPLPPGLSPVLSIERIQALERSIAAIKAKYKSP</sequence>
<dbReference type="Pfam" id="PF21724">
    <property type="entry name" value="DUF6861"/>
    <property type="match status" value="1"/>
</dbReference>
<feature type="domain" description="SH3b" evidence="3">
    <location>
        <begin position="130"/>
        <end position="180"/>
    </location>
</feature>
<evidence type="ECO:0000313" key="5">
    <source>
        <dbReference type="EMBL" id="AFE05215.1"/>
    </source>
</evidence>
<gene>
    <name evidence="5" type="ordered locus">COCOR_03414</name>
</gene>
<feature type="region of interest" description="Disordered" evidence="1">
    <location>
        <begin position="477"/>
        <end position="503"/>
    </location>
</feature>
<dbReference type="InParanoid" id="H8MJ99"/>
<dbReference type="InterPro" id="IPR003646">
    <property type="entry name" value="SH3-like_bac-type"/>
</dbReference>
<feature type="transmembrane region" description="Helical" evidence="2">
    <location>
        <begin position="326"/>
        <end position="354"/>
    </location>
</feature>
<reference evidence="6" key="2">
    <citation type="submission" date="2012-03" db="EMBL/GenBank/DDBJ databases">
        <title>Genome sequence of the fruiting myxobacterium Corallococcus coralloides DSM 2259.</title>
        <authorList>
            <person name="Huntley S."/>
            <person name="Zhang Y."/>
            <person name="Treuner-Lange A."/>
            <person name="Sensen C.W."/>
            <person name="Sogaard-Andersen L."/>
        </authorList>
    </citation>
    <scope>NUCLEOTIDE SEQUENCE [LARGE SCALE GENOMIC DNA]</scope>
    <source>
        <strain evidence="6">ATCC 25202 / DSM 2259 / NBRC 100086 / M2</strain>
    </source>
</reference>
<dbReference type="InterPro" id="IPR049195">
    <property type="entry name" value="Tre1-like_N"/>
</dbReference>
<reference evidence="5 6" key="1">
    <citation type="journal article" date="2012" name="J. Bacteriol.">
        <title>Complete Genome Sequence of the Fruiting Myxobacterium Corallococcus coralloides DSM 2259.</title>
        <authorList>
            <person name="Huntley S."/>
            <person name="Zhang Y."/>
            <person name="Treuner-Lange A."/>
            <person name="Kneip S."/>
            <person name="Sensen C.W."/>
            <person name="Sogaard-Andersen L."/>
        </authorList>
    </citation>
    <scope>NUCLEOTIDE SEQUENCE [LARGE SCALE GENOMIC DNA]</scope>
    <source>
        <strain evidence="6">ATCC 25202 / DSM 2259 / NBRC 100086 / M2</strain>
    </source>
</reference>